<name>A0A0E4CP06_MYCLN</name>
<evidence type="ECO:0000259" key="2">
    <source>
        <dbReference type="Pfam" id="PF09851"/>
    </source>
</evidence>
<dbReference type="STRING" id="141349.BN1232_03560"/>
<evidence type="ECO:0000313" key="4">
    <source>
        <dbReference type="Proteomes" id="UP000199251"/>
    </source>
</evidence>
<proteinExistence type="predicted"/>
<dbReference type="InterPro" id="IPR018649">
    <property type="entry name" value="SHOCT"/>
</dbReference>
<feature type="transmembrane region" description="Helical" evidence="1">
    <location>
        <begin position="149"/>
        <end position="170"/>
    </location>
</feature>
<accession>A0A0E4CP06</accession>
<dbReference type="Proteomes" id="UP000199251">
    <property type="component" value="Unassembled WGS sequence"/>
</dbReference>
<dbReference type="RefSeq" id="WP_090603554.1">
    <property type="nucleotide sequence ID" value="NZ_CTEE01000001.1"/>
</dbReference>
<evidence type="ECO:0000256" key="1">
    <source>
        <dbReference type="SAM" id="Phobius"/>
    </source>
</evidence>
<feature type="domain" description="SHOCT" evidence="2">
    <location>
        <begin position="216"/>
        <end position="243"/>
    </location>
</feature>
<keyword evidence="1" id="KW-0812">Transmembrane</keyword>
<protein>
    <recommendedName>
        <fullName evidence="2">SHOCT domain-containing protein</fullName>
    </recommendedName>
</protein>
<gene>
    <name evidence="3" type="ORF">BN1232_03560</name>
</gene>
<dbReference type="EMBL" id="CTEE01000001">
    <property type="protein sequence ID" value="CQD16463.1"/>
    <property type="molecule type" value="Genomic_DNA"/>
</dbReference>
<dbReference type="AlphaFoldDB" id="A0A0E4CP06"/>
<feature type="transmembrane region" description="Helical" evidence="1">
    <location>
        <begin position="12"/>
        <end position="36"/>
    </location>
</feature>
<sequence length="246" mass="26120">MWSRLPAKISFIAAVVVTIMSLAGIVVAIVLNVFFLDDYNAYGEVPVPGSGSLHLPQGEVTVSLHTVVIGSPDGGLPVPPLGVTISPPDGVAQPTMTESIGSTTSVNNDAHVRVWVAQIPAEGTYNITTDGQVNGFIAPRLAFGHSTSYGFLIWLFVGMFVVGLAASIPAGRWLRSTRRKAATAVVEGSWPVVSVAAPQQSSTTAYEPSDQGVRLERLKTLAALRDSGALTEEEFQNEKRRILEGH</sequence>
<organism evidence="3 4">
    <name type="scientific">Mycobacterium lentiflavum</name>
    <dbReference type="NCBI Taxonomy" id="141349"/>
    <lineage>
        <taxon>Bacteria</taxon>
        <taxon>Bacillati</taxon>
        <taxon>Actinomycetota</taxon>
        <taxon>Actinomycetes</taxon>
        <taxon>Mycobacteriales</taxon>
        <taxon>Mycobacteriaceae</taxon>
        <taxon>Mycobacterium</taxon>
        <taxon>Mycobacterium simiae complex</taxon>
    </lineage>
</organism>
<dbReference type="OrthoDB" id="5996503at2"/>
<reference evidence="3 4" key="1">
    <citation type="submission" date="2015-03" db="EMBL/GenBank/DDBJ databases">
        <authorList>
            <person name="Urmite Genomes"/>
        </authorList>
    </citation>
    <scope>NUCLEOTIDE SEQUENCE [LARGE SCALE GENOMIC DNA]</scope>
    <source>
        <strain evidence="3 4">CSUR P1491</strain>
    </source>
</reference>
<keyword evidence="1" id="KW-1133">Transmembrane helix</keyword>
<dbReference type="Pfam" id="PF09851">
    <property type="entry name" value="SHOCT"/>
    <property type="match status" value="1"/>
</dbReference>
<keyword evidence="1" id="KW-0472">Membrane</keyword>
<evidence type="ECO:0000313" key="3">
    <source>
        <dbReference type="EMBL" id="CQD16463.1"/>
    </source>
</evidence>